<feature type="non-terminal residue" evidence="2">
    <location>
        <position position="1920"/>
    </location>
</feature>
<feature type="region of interest" description="Disordered" evidence="1">
    <location>
        <begin position="911"/>
        <end position="970"/>
    </location>
</feature>
<feature type="compositionally biased region" description="Basic and acidic residues" evidence="1">
    <location>
        <begin position="1843"/>
        <end position="1853"/>
    </location>
</feature>
<feature type="compositionally biased region" description="Polar residues" evidence="1">
    <location>
        <begin position="863"/>
        <end position="879"/>
    </location>
</feature>
<evidence type="ECO:0000313" key="2">
    <source>
        <dbReference type="EMBL" id="JAS39683.1"/>
    </source>
</evidence>
<feature type="compositionally biased region" description="Basic and acidic residues" evidence="1">
    <location>
        <begin position="1673"/>
        <end position="1688"/>
    </location>
</feature>
<feature type="compositionally biased region" description="Low complexity" evidence="1">
    <location>
        <begin position="147"/>
        <end position="166"/>
    </location>
</feature>
<feature type="region of interest" description="Disordered" evidence="1">
    <location>
        <begin position="1538"/>
        <end position="1658"/>
    </location>
</feature>
<feature type="compositionally biased region" description="Polar residues" evidence="1">
    <location>
        <begin position="1823"/>
        <end position="1835"/>
    </location>
</feature>
<feature type="compositionally biased region" description="Polar residues" evidence="1">
    <location>
        <begin position="922"/>
        <end position="931"/>
    </location>
</feature>
<accession>A0A1B6EPC9</accession>
<reference evidence="2" key="1">
    <citation type="submission" date="2015-11" db="EMBL/GenBank/DDBJ databases">
        <title>De novo transcriptome assembly of four potential Pierce s Disease insect vectors from Arizona vineyards.</title>
        <authorList>
            <person name="Tassone E.E."/>
        </authorList>
    </citation>
    <scope>NUCLEOTIDE SEQUENCE</scope>
</reference>
<feature type="region of interest" description="Disordered" evidence="1">
    <location>
        <begin position="819"/>
        <end position="888"/>
    </location>
</feature>
<dbReference type="EMBL" id="GECZ01030086">
    <property type="protein sequence ID" value="JAS39683.1"/>
    <property type="molecule type" value="Transcribed_RNA"/>
</dbReference>
<feature type="compositionally biased region" description="Basic and acidic residues" evidence="1">
    <location>
        <begin position="1793"/>
        <end position="1804"/>
    </location>
</feature>
<feature type="compositionally biased region" description="Low complexity" evidence="1">
    <location>
        <begin position="1566"/>
        <end position="1578"/>
    </location>
</feature>
<feature type="region of interest" description="Disordered" evidence="1">
    <location>
        <begin position="143"/>
        <end position="166"/>
    </location>
</feature>
<feature type="region of interest" description="Disordered" evidence="1">
    <location>
        <begin position="1673"/>
        <end position="1766"/>
    </location>
</feature>
<feature type="region of interest" description="Disordered" evidence="1">
    <location>
        <begin position="364"/>
        <end position="385"/>
    </location>
</feature>
<feature type="non-terminal residue" evidence="2">
    <location>
        <position position="1"/>
    </location>
</feature>
<feature type="region of interest" description="Disordered" evidence="1">
    <location>
        <begin position="1020"/>
        <end position="1052"/>
    </location>
</feature>
<proteinExistence type="predicted"/>
<feature type="compositionally biased region" description="Polar residues" evidence="1">
    <location>
        <begin position="1545"/>
        <end position="1555"/>
    </location>
</feature>
<feature type="compositionally biased region" description="Polar residues" evidence="1">
    <location>
        <begin position="1595"/>
        <end position="1619"/>
    </location>
</feature>
<evidence type="ECO:0000256" key="1">
    <source>
        <dbReference type="SAM" id="MobiDB-lite"/>
    </source>
</evidence>
<sequence>VVAGGERAGAPFSRHNVQEWSRLDQLTGLLEHARVETDHWTASTSNSSHHFGKVVDSRSRNLADGGQEQRQQTKQLEVFQANIPGGSVQVIRSSTSSSWQSHKTLSGGSGWTGTERLALPNSENQDFDHLKLVLNPLDLSSQKTKASVGRSGSIGSRRPPSRPRSIVGLKLEEASEIADYRQLKELSSICHKAHEEAKQDLSQSRHSPYDLSNGFSCDQNDSITNDDSPVVEANFNFRNSASSEVTKSSSESTILSGHLGLIRKKSCSSEDLHAVDEDGNEAASIGSDWRRSSKVRRSLQFPPKPNSIHKENIVIPVTKSVSEIKKEIEARKQLVTNSFKAHQWNNFAELEGVLGVVRNGSHEEELKDSSNSSEAGAVSPTKTAAKKRQTFITVESLKEVKGRLRKLNSPVEEISKTDDVDDGIVTEVKPSSPISENTDNIPKNSVKSYVFGMEVMLRKTKPPIVGTGSLESRSSSKFLTNGSNRSEEWYNRRKSYGFEPVSNQQSNYSSFENSKIESSTDSGICRSSDMFSSWSKLTEKSTNPTSPIKTTHSIVIKPYQQTDIKRANEIEGDAVIQKGRKTVVNLTSSNVNSSWGWNSKTELSNPQIEVCKESVGRGKIADAIRSLNEKSALEKQRLSEPITISIPIQQTAKTNNTDPTNLLLKQTNITSSNTDKVETSTHSKNVITPYSELLFGKDAGESSNVDTKSELENIPWRGNRTKTLSNFFDSEFKRHSIAVDQAKYMTNKKSYGSYYFNGIRDVNDKEGDDHMNVVPYSKTDRDDSKIITDSDHETSEKKQKKVEFCKTEVHFAAEPGRFNIVETDGKPPPNNLYRRRRKTTSDAPNRSGLPEIRFGDTPYEKNMLTTTESSSAENFTSKPLTFRGSPGFHDNEIDDSVIFTHPNTTVLQSKQFSKLSHEQIDSTHTSETQNNSEDDNPKPRSILKNNIPKPKPYILGESPGNHLTTEEGSSWGIKLKSVKSDEENSKWQTGSHCTKETEFQRLLKSLKPAANKPPDLAEIAVQPEPSSTAADNGLEVRISSSSFQPDHRRASWSVADRIKSVEDARGYSTKVNFGPQETTVIDASKIDDITSRVNASDGLKSSWIIKEQKSSFDTRPAEQPEPGLRSGRKIMYSQSFSTPVNQNPPEHTRESFSRNILKSTSLVMEVQNPSINHLGEFEKKISVKEISTNLIRDNCGKNVQKAKEPLCKNNLSSVSEKVSQYSQKHNTIEKERKKTFQDINTKTIPPVRKTSSATQTYFVNRSAVRRELHQATNIKINTSLSEKQKIPEKSEEAMNGIPGVLNALDDLSRCIDEVIIESPQKVCKAEVPKASVFSLKEDFKKETNSHENILNVASQQPAVSVMNQLDLLREIVDSGELSEDSLKADEEVRAYMSTDNDDDTLSSEWSGSWSRVRSLKQSAKQAENKDLVPRISPSFGSRGHSPLHHRQGLEAAVNTHSEVPRVTSISLHYDDTQQPSPIQPVKLFRESLETKHPTTSFVSRNLLNTDSSGISSKVEMSLNGDRTWSFSKAPLREATMSKFSESDYTDSTKQPSTQKPVRLQVRDITSSPSRFSRNSQSPTKEALFLERTAERNVLYNENNRQMSSSPTSGTSKKVTSTATIKVDAFQNNSRKSDKTFSSKSFTNQISKSAGQSSSVNQYKHKVEDKLDVVKKSDTKKSLNEMKTKERKLSTSSSGRDGWLNTPKEVQARKKSESYIRKQDARSESKISERTIKPNVMKSNQKRTESPIYQNREIYAERRDSNDNTETESTILEELTKAADQILLAVNGYTDDDSFRASSEDEFRKRREKPTSQPLCTISELPNKKTNTNKFTSRQSLGVIKSTRSTDLRREYRSSSKTRVGKTSSNSSMDSGPSSEFKSGDVKPLLSPEDRSKRRAARLLQRASSRELLLQTAASSSEDMG</sequence>
<gene>
    <name evidence="2" type="ORF">g.41052</name>
</gene>
<feature type="compositionally biased region" description="Polar residues" evidence="1">
    <location>
        <begin position="1643"/>
        <end position="1657"/>
    </location>
</feature>
<feature type="compositionally biased region" description="Basic and acidic residues" evidence="1">
    <location>
        <begin position="778"/>
        <end position="796"/>
    </location>
</feature>
<organism evidence="2">
    <name type="scientific">Cuerna arida</name>
    <dbReference type="NCBI Taxonomy" id="1464854"/>
    <lineage>
        <taxon>Eukaryota</taxon>
        <taxon>Metazoa</taxon>
        <taxon>Ecdysozoa</taxon>
        <taxon>Arthropoda</taxon>
        <taxon>Hexapoda</taxon>
        <taxon>Insecta</taxon>
        <taxon>Pterygota</taxon>
        <taxon>Neoptera</taxon>
        <taxon>Paraneoptera</taxon>
        <taxon>Hemiptera</taxon>
        <taxon>Auchenorrhyncha</taxon>
        <taxon>Membracoidea</taxon>
        <taxon>Cicadellidae</taxon>
        <taxon>Cicadellinae</taxon>
        <taxon>Proconiini</taxon>
        <taxon>Cuerna</taxon>
    </lineage>
</organism>
<feature type="compositionally biased region" description="Basic and acidic residues" evidence="1">
    <location>
        <begin position="1705"/>
        <end position="1731"/>
    </location>
</feature>
<feature type="region of interest" description="Disordered" evidence="1">
    <location>
        <begin position="1793"/>
        <end position="1896"/>
    </location>
</feature>
<name>A0A1B6EPC9_9HEMI</name>
<feature type="region of interest" description="Disordered" evidence="1">
    <location>
        <begin position="774"/>
        <end position="796"/>
    </location>
</feature>
<feature type="compositionally biased region" description="Low complexity" evidence="1">
    <location>
        <begin position="1863"/>
        <end position="1874"/>
    </location>
</feature>
<protein>
    <submittedName>
        <fullName evidence="2">Uncharacterized protein</fullName>
    </submittedName>
</protein>